<gene>
    <name evidence="4" type="ORF">PXEA_LOCUS33874</name>
</gene>
<dbReference type="GO" id="GO:0032259">
    <property type="term" value="P:methylation"/>
    <property type="evidence" value="ECO:0007669"/>
    <property type="project" value="UniProtKB-KW"/>
</dbReference>
<keyword evidence="3" id="KW-0812">Transmembrane</keyword>
<evidence type="ECO:0000256" key="3">
    <source>
        <dbReference type="SAM" id="Phobius"/>
    </source>
</evidence>
<keyword evidence="5" id="KW-1185">Reference proteome</keyword>
<organism evidence="4 5">
    <name type="scientific">Protopolystoma xenopodis</name>
    <dbReference type="NCBI Taxonomy" id="117903"/>
    <lineage>
        <taxon>Eukaryota</taxon>
        <taxon>Metazoa</taxon>
        <taxon>Spiralia</taxon>
        <taxon>Lophotrochozoa</taxon>
        <taxon>Platyhelminthes</taxon>
        <taxon>Monogenea</taxon>
        <taxon>Polyopisthocotylea</taxon>
        <taxon>Polystomatidea</taxon>
        <taxon>Polystomatidae</taxon>
        <taxon>Protopolystoma</taxon>
    </lineage>
</organism>
<evidence type="ECO:0000256" key="1">
    <source>
        <dbReference type="ARBA" id="ARBA00022603"/>
    </source>
</evidence>
<keyword evidence="3" id="KW-0472">Membrane</keyword>
<evidence type="ECO:0000256" key="2">
    <source>
        <dbReference type="ARBA" id="ARBA00022679"/>
    </source>
</evidence>
<dbReference type="Gene3D" id="3.40.50.150">
    <property type="entry name" value="Vaccinia Virus protein VP39"/>
    <property type="match status" value="1"/>
</dbReference>
<dbReference type="EMBL" id="CAAALY010264886">
    <property type="protein sequence ID" value="VEL40434.1"/>
    <property type="molecule type" value="Genomic_DNA"/>
</dbReference>
<dbReference type="OrthoDB" id="296065at2759"/>
<dbReference type="AlphaFoldDB" id="A0A448XMT3"/>
<dbReference type="GO" id="GO:0005737">
    <property type="term" value="C:cytoplasm"/>
    <property type="evidence" value="ECO:0007669"/>
    <property type="project" value="TreeGrafter"/>
</dbReference>
<evidence type="ECO:0000313" key="5">
    <source>
        <dbReference type="Proteomes" id="UP000784294"/>
    </source>
</evidence>
<protein>
    <submittedName>
        <fullName evidence="4">Uncharacterized protein</fullName>
    </submittedName>
</protein>
<evidence type="ECO:0000313" key="4">
    <source>
        <dbReference type="EMBL" id="VEL40434.1"/>
    </source>
</evidence>
<feature type="transmembrane region" description="Helical" evidence="3">
    <location>
        <begin position="149"/>
        <end position="173"/>
    </location>
</feature>
<dbReference type="SUPFAM" id="SSF53335">
    <property type="entry name" value="S-adenosyl-L-methionine-dependent methyltransferases"/>
    <property type="match status" value="1"/>
</dbReference>
<sequence>MAKLTDDAGEKFENHQVALVYEFVSKAIASDLRPSNHLIPGALHKVYHGILVGNSVRRELLAFYNLSRREYLGNTTMDVRLAGLMANCGLCRPGSLVWDPFLGAGGLALAASASGALAGGCDIDYSLVHGLGMSPKAGKVSMSLTSIQFFVLFLFYITLHFYLHFVLIVYILIQKIPTATRMV</sequence>
<accession>A0A448XMT3</accession>
<dbReference type="Proteomes" id="UP000784294">
    <property type="component" value="Unassembled WGS sequence"/>
</dbReference>
<proteinExistence type="predicted"/>
<keyword evidence="1" id="KW-0489">Methyltransferase</keyword>
<comment type="caution">
    <text evidence="4">The sequence shown here is derived from an EMBL/GenBank/DDBJ whole genome shotgun (WGS) entry which is preliminary data.</text>
</comment>
<dbReference type="PANTHER" id="PTHR13370">
    <property type="entry name" value="RNA METHYLASE-RELATED"/>
    <property type="match status" value="1"/>
</dbReference>
<keyword evidence="3" id="KW-1133">Transmembrane helix</keyword>
<dbReference type="GO" id="GO:0008168">
    <property type="term" value="F:methyltransferase activity"/>
    <property type="evidence" value="ECO:0007669"/>
    <property type="project" value="UniProtKB-KW"/>
</dbReference>
<dbReference type="InterPro" id="IPR029063">
    <property type="entry name" value="SAM-dependent_MTases_sf"/>
</dbReference>
<reference evidence="4" key="1">
    <citation type="submission" date="2018-11" db="EMBL/GenBank/DDBJ databases">
        <authorList>
            <consortium name="Pathogen Informatics"/>
        </authorList>
    </citation>
    <scope>NUCLEOTIDE SEQUENCE</scope>
</reference>
<name>A0A448XMT3_9PLAT</name>
<dbReference type="PANTHER" id="PTHR13370:SF3">
    <property type="entry name" value="TRNA (GUANINE(10)-N2)-METHYLTRANSFERASE HOMOLOG"/>
    <property type="match status" value="1"/>
</dbReference>
<keyword evidence="2" id="KW-0808">Transferase</keyword>